<dbReference type="InterPro" id="IPR041639">
    <property type="entry name" value="LPD39"/>
</dbReference>
<protein>
    <submittedName>
        <fullName evidence="4">Uncharacterized protein</fullName>
    </submittedName>
</protein>
<name>A0A6J5REI8_9CAUD</name>
<sequence>MATYLVTDPRSGKKLKLTGDSPPTEQELDGIFASQTGTSGIDWDKYTSKPKKKEAGFFSTLYEQATTLGLADEAAAFVANPTEENQKAFIEAGNSKYESAGGFDPENIISLRNWRALKETVGGSLGALVAPVAAATAATLTTGLGGTAAGLATAGAQYDIQYLLRQAQERQKAADEGRVPEEVSPIKATGAALASTALDYGGGKLVFKTLFAAFPVLRNLFGEADEVVVKETGKLLEDAFAKGAYNITKTGVTIGAVKGAGFEIPQEIFQSLAERWNAGLSLTDKDAQEEYKQAAIGAGLLGAPMGAANAALRQRATKAAAEKKLADETASATKTKTEAVGNISAQGDITEQRGLFDEPAVVPVEEETEEEIFAQNDDDAPADIPPPAATTTPADIPPPAATTTPAATPAEYTPSYDSFKGIPGVTHLFRTGRGSVYAQNDKNQTIRDRSGKGHKDATTGLQPSSGKTIYLTSGAINRLGSLLQDNRATQLMPTVDKSGNPIAQVVLMEDYGTGKKLQKKGSILAAAPYTLIPQVGLNPVEIYDSISPANQAAPGIHFGNKITEVLEVPQTPAATPATTATPVEAPPPVTTATPAAEPTPTPAVDENGQMQLGLVQAEPVTEGDKAKLATTEFEQKYRQLIAPDTQEVSPLPAIITEAMLDALDIPKEAPIRKRVINEDLNNPTIRAMLLTYANNEAVKAGDNDSSVRVKRALNIQRMGTNANQMELDLRRPEKPKDDTLSKAAEERYKKAQVIKDGDSLLTAIAKLGGLSPEAAIAEADFDIPDLKLRTGFNQSVVKRGGNDLDGLARALAERGFPTVNEQGKPDPNVLMDLIQQELNPLGRKVYSAKGAEEKSAQDAEDYYYGDEPQFANVPTAEETEFDNQGLAQSEELDARREELNNDAARYVPFDSAETAPTPTPVTPATPERITVDGVSRSRVNNKGQAIASTDEGLISFWRWFGDSVVVDSKGNPIVMYHGTDAEFSIFDVKATKKNRGTNFEGVYTTPDKLEAETFGKNVLGLYVKSANPYSTGKSPVTKEMAAKYAKVLNFYPGYKDDSIGFIISYFKKSGVFKDIDGALKTDVLKAGGYDSYIDGPHVVVFSSDQVKPVSSEATRIEPKRVKTISKETAKKVLESIVGNNKGSNLISDLVDKNPLLRKLSQDYLRNKHGDTITVYRSLGLTGDLRTEKIVSTTDDANVAINMNNDIPDLITKNDFISPKRSLLRYDIPIENVRAYVPYLLDISSDVIKNLNQKTVVDRKTGRKILIEEILHAGQKESEVVADLSGISPSQVLDMGTGRVIDAKKFEIIRSIKSGTFNPSNIKESSEWVEPSGFSSTTRTKQEVEDLKNFGKDAERFLSGSSDKKSGTRDSISTKESSKATRIEPEGVGRANDTPSKLVRRSERPKSDDTGRPPSKYPVQPAEGETIVANPELVPKSQLDRVRIIVNGDRDTAQEKLRITGDLTPIEIVEYDITQNKAGDTIHRVQYSDGGVTVVAFDKNSQNSGMDFNREYIPPVPPKEASKPLTVKAVEDIDAPLPKSVVTALNAGDLAGALKALGATGKNKSIGFMARALLRAVGGTKVEVVVGLVDESGNPVAGLFDPITNTIKLDSKTGINSHAVLHEMTHAAVSAVLANPSHPVTRQLTVLFNAVKDKLGTAYGAQNLDEFVAEAFTNKVFQQKLAMLLQPNEKISVWGKFVNTISNFVRNLLGLPSRQQDIKTMDELHTAILSIMAPAPKSRFAGELYMAQAVRDASKLVDVEVAKVPPVNSLPVRSFFGVVLDKGERAAKELVMSLTPLIPLEQIAKKYIPMATQISKTILEQDGYAKRIHAILSDTAAAITKWAGNNQTKYKEFSDLVNTSTREEVDARLTDKDAEKKYKNDTDKKNLWAALRYEYLNKLDDVGRKLYGDTFDAYKEIRNEHFSVLKNKIQETAGVDANQADILAKNLEAKLMALGYIDPYAKLGRPDGKYFLTFNAVDPATGKKELYFEIFTSEFVREKRLAELVADKKNVDQASIARTTRGDNTNYRNRAPDTSFIKSVLKVLEDNKVNKEVEDDILALFLDSMPEKSYLKGLTQARTGTLGYVDVVSTLKQQAFASATHLSRLKYNTEFRRLKAELLKYAATARYSPDADTIGLYAGKLKEHIDFALNPSVEDWAKIASAIGFNFGLGFNVSGFFINLSAFGTLIHPYLAGKYAVGGTNYKKAWGDTTKAMGVGFSVFRNSGSFAAPDVNKYRVGLEHYDFSRADIPPGVKMFFALQNRMKELGQFSRVEVEDELHLGAYGNALGGNLAKLNRASGWFMSQSERILRQTTTIATYQLELAKQLKIPVSGLAAAFAAGKITPEMQLAAADEAVLVTELVNSGAMAQTAAEFSKTGFGKVASLFRRYSLNTFSILLKLSQDSIYGTAEDKKIARQQLAGIFGNTAIIAGVGGVPFFGSLALLYDLLFADDDEDDFETLTRKMVGEKVYGGLASYLLGSSVSSRIGFSDFIFRETYADKDSPYLWRLMLQVGGPLVGMASQLETGAKLIGRGEIRRGMEAAAPSFARNLLKAQRFYAEGPQTIAGDQIAPPIDIREAIMQGLGFPPSDYIQLLEQNAASSKMDRYASKLRSEIYTRYYRARKEHDVEALARIREEIKEYKVKFPKYPIRQQDLQASYKRRDRISKEKIAGLTVNRNLESQIQEERDEWDEASSIWDDLFEAEEDTEE</sequence>
<dbReference type="InterPro" id="IPR024079">
    <property type="entry name" value="MetalloPept_cat_dom_sf"/>
</dbReference>
<dbReference type="Pfam" id="PF18760">
    <property type="entry name" value="ART-PolyVal"/>
    <property type="match status" value="1"/>
</dbReference>
<feature type="domain" description="ART-PolyVal-like" evidence="2">
    <location>
        <begin position="967"/>
        <end position="1112"/>
    </location>
</feature>
<feature type="compositionally biased region" description="Basic and acidic residues" evidence="1">
    <location>
        <begin position="1399"/>
        <end position="1410"/>
    </location>
</feature>
<evidence type="ECO:0000256" key="1">
    <source>
        <dbReference type="SAM" id="MobiDB-lite"/>
    </source>
</evidence>
<accession>A0A6J5REI8</accession>
<dbReference type="Gene3D" id="3.40.390.10">
    <property type="entry name" value="Collagenase (Catalytic Domain)"/>
    <property type="match status" value="1"/>
</dbReference>
<gene>
    <name evidence="4" type="ORF">UFOVP1295_14</name>
</gene>
<proteinExistence type="predicted"/>
<feature type="region of interest" description="Disordered" evidence="1">
    <location>
        <begin position="1319"/>
        <end position="1431"/>
    </location>
</feature>
<dbReference type="Pfam" id="PF18858">
    <property type="entry name" value="LPD39"/>
    <property type="match status" value="1"/>
</dbReference>
<dbReference type="EMBL" id="LR797242">
    <property type="protein sequence ID" value="CAB4195459.1"/>
    <property type="molecule type" value="Genomic_DNA"/>
</dbReference>
<dbReference type="InterPro" id="IPR049522">
    <property type="entry name" value="ART-PolyVal_dom"/>
</dbReference>
<feature type="region of interest" description="Disordered" evidence="1">
    <location>
        <begin position="365"/>
        <end position="411"/>
    </location>
</feature>
<evidence type="ECO:0000313" key="4">
    <source>
        <dbReference type="EMBL" id="CAB4195459.1"/>
    </source>
</evidence>
<feature type="domain" description="Large polyvalent protein-associated" evidence="3">
    <location>
        <begin position="1784"/>
        <end position="1939"/>
    </location>
</feature>
<reference evidence="4" key="1">
    <citation type="submission" date="2020-05" db="EMBL/GenBank/DDBJ databases">
        <authorList>
            <person name="Chiriac C."/>
            <person name="Salcher M."/>
            <person name="Ghai R."/>
            <person name="Kavagutti S V."/>
        </authorList>
    </citation>
    <scope>NUCLEOTIDE SEQUENCE</scope>
</reference>
<dbReference type="NCBIfam" id="NF032893">
    <property type="entry name" value="tail-700"/>
    <property type="match status" value="1"/>
</dbReference>
<feature type="region of interest" description="Disordered" evidence="1">
    <location>
        <begin position="575"/>
        <end position="604"/>
    </location>
</feature>
<evidence type="ECO:0000259" key="2">
    <source>
        <dbReference type="Pfam" id="PF18760"/>
    </source>
</evidence>
<feature type="compositionally biased region" description="Basic and acidic residues" evidence="1">
    <location>
        <begin position="1339"/>
        <end position="1386"/>
    </location>
</feature>
<feature type="compositionally biased region" description="Low complexity" evidence="1">
    <location>
        <begin position="401"/>
        <end position="410"/>
    </location>
</feature>
<organism evidence="4">
    <name type="scientific">uncultured Caudovirales phage</name>
    <dbReference type="NCBI Taxonomy" id="2100421"/>
    <lineage>
        <taxon>Viruses</taxon>
        <taxon>Duplodnaviria</taxon>
        <taxon>Heunggongvirae</taxon>
        <taxon>Uroviricota</taxon>
        <taxon>Caudoviricetes</taxon>
        <taxon>Peduoviridae</taxon>
        <taxon>Maltschvirus</taxon>
        <taxon>Maltschvirus maltsch</taxon>
    </lineage>
</organism>
<dbReference type="GO" id="GO:0008237">
    <property type="term" value="F:metallopeptidase activity"/>
    <property type="evidence" value="ECO:0007669"/>
    <property type="project" value="InterPro"/>
</dbReference>
<feature type="region of interest" description="Disordered" evidence="1">
    <location>
        <begin position="1"/>
        <end position="36"/>
    </location>
</feature>
<feature type="compositionally biased region" description="Acidic residues" evidence="1">
    <location>
        <begin position="365"/>
        <end position="381"/>
    </location>
</feature>
<evidence type="ECO:0000259" key="3">
    <source>
        <dbReference type="Pfam" id="PF18858"/>
    </source>
</evidence>